<feature type="transmembrane region" description="Helical" evidence="2">
    <location>
        <begin position="46"/>
        <end position="64"/>
    </location>
</feature>
<gene>
    <name evidence="4" type="ORF">EDF62_0308</name>
</gene>
<feature type="transmembrane region" description="Helical" evidence="2">
    <location>
        <begin position="238"/>
        <end position="259"/>
    </location>
</feature>
<comment type="similarity">
    <text evidence="1">Belongs to the EamA transporter family.</text>
</comment>
<keyword evidence="5" id="KW-1185">Reference proteome</keyword>
<evidence type="ECO:0000313" key="4">
    <source>
        <dbReference type="EMBL" id="TDP95617.1"/>
    </source>
</evidence>
<dbReference type="AlphaFoldDB" id="A0A4R6S8I6"/>
<evidence type="ECO:0000259" key="3">
    <source>
        <dbReference type="Pfam" id="PF00892"/>
    </source>
</evidence>
<comment type="caution">
    <text evidence="4">The sequence shown here is derived from an EMBL/GenBank/DDBJ whole genome shotgun (WGS) entry which is preliminary data.</text>
</comment>
<dbReference type="RefSeq" id="WP_243735965.1">
    <property type="nucleotide sequence ID" value="NZ_SNYA01000001.1"/>
</dbReference>
<dbReference type="InterPro" id="IPR037185">
    <property type="entry name" value="EmrE-like"/>
</dbReference>
<dbReference type="GO" id="GO:0016020">
    <property type="term" value="C:membrane"/>
    <property type="evidence" value="ECO:0007669"/>
    <property type="project" value="InterPro"/>
</dbReference>
<sequence>MSSSSNTRRFTRAATIRAMVLVLIGSLGMQFSAVIVVGLFPAFGVLGTSSVRMLVAAVILLLIFRPRLRGRSRREWAGIVLYGVAMAAMNAFLYLAFDRLPLGVATTIDFLGPCLVALLASRRAREGALALVALLGVALIAGFGGALDPLGLVFAALAGAAFGLYTLLAASVGQSEGGLPSVALSVTIAAVLTLPFSVPTLPLIRAEHLVPLVASALLGTALAFTVDTIAGRLTSARVLGVFFAFDPVVGTILGAVFLGQLLTPLALTGVVLIVAAGAGIVWFSGGHGPAADPPLTDSEHPA</sequence>
<reference evidence="4 5" key="1">
    <citation type="submission" date="2019-03" db="EMBL/GenBank/DDBJ databases">
        <title>Genomic analyses of the natural microbiome of Caenorhabditis elegans.</title>
        <authorList>
            <person name="Samuel B."/>
        </authorList>
    </citation>
    <scope>NUCLEOTIDE SEQUENCE [LARGE SCALE GENOMIC DNA]</scope>
    <source>
        <strain evidence="4 5">JUb18</strain>
    </source>
</reference>
<evidence type="ECO:0000256" key="2">
    <source>
        <dbReference type="SAM" id="Phobius"/>
    </source>
</evidence>
<accession>A0A4R6S8I6</accession>
<keyword evidence="2" id="KW-0812">Transmembrane</keyword>
<feature type="transmembrane region" description="Helical" evidence="2">
    <location>
        <begin position="152"/>
        <end position="170"/>
    </location>
</feature>
<proteinExistence type="inferred from homology"/>
<feature type="transmembrane region" description="Helical" evidence="2">
    <location>
        <begin position="102"/>
        <end position="120"/>
    </location>
</feature>
<feature type="transmembrane region" description="Helical" evidence="2">
    <location>
        <begin position="20"/>
        <end position="40"/>
    </location>
</feature>
<feature type="domain" description="EamA" evidence="3">
    <location>
        <begin position="150"/>
        <end position="280"/>
    </location>
</feature>
<dbReference type="EMBL" id="SNYA01000001">
    <property type="protein sequence ID" value="TDP95617.1"/>
    <property type="molecule type" value="Genomic_DNA"/>
</dbReference>
<keyword evidence="2" id="KW-1133">Transmembrane helix</keyword>
<feature type="transmembrane region" description="Helical" evidence="2">
    <location>
        <begin position="265"/>
        <end position="283"/>
    </location>
</feature>
<keyword evidence="2" id="KW-0472">Membrane</keyword>
<dbReference type="InterPro" id="IPR000620">
    <property type="entry name" value="EamA_dom"/>
</dbReference>
<evidence type="ECO:0000313" key="5">
    <source>
        <dbReference type="Proteomes" id="UP000295601"/>
    </source>
</evidence>
<feature type="transmembrane region" description="Helical" evidence="2">
    <location>
        <begin position="177"/>
        <end position="196"/>
    </location>
</feature>
<dbReference type="Proteomes" id="UP000295601">
    <property type="component" value="Unassembled WGS sequence"/>
</dbReference>
<dbReference type="Pfam" id="PF00892">
    <property type="entry name" value="EamA"/>
    <property type="match status" value="1"/>
</dbReference>
<feature type="transmembrane region" description="Helical" evidence="2">
    <location>
        <begin position="127"/>
        <end position="146"/>
    </location>
</feature>
<name>A0A4R6S8I6_9MICO</name>
<protein>
    <submittedName>
        <fullName evidence="4">Inner membrane transporter RhtA</fullName>
    </submittedName>
</protein>
<dbReference type="SUPFAM" id="SSF103481">
    <property type="entry name" value="Multidrug resistance efflux transporter EmrE"/>
    <property type="match status" value="2"/>
</dbReference>
<organism evidence="4 5">
    <name type="scientific">Leucobacter luti</name>
    <dbReference type="NCBI Taxonomy" id="340320"/>
    <lineage>
        <taxon>Bacteria</taxon>
        <taxon>Bacillati</taxon>
        <taxon>Actinomycetota</taxon>
        <taxon>Actinomycetes</taxon>
        <taxon>Micrococcales</taxon>
        <taxon>Microbacteriaceae</taxon>
        <taxon>Leucobacter</taxon>
    </lineage>
</organism>
<evidence type="ECO:0000256" key="1">
    <source>
        <dbReference type="ARBA" id="ARBA00007362"/>
    </source>
</evidence>
<feature type="transmembrane region" description="Helical" evidence="2">
    <location>
        <begin position="76"/>
        <end position="96"/>
    </location>
</feature>
<feature type="transmembrane region" description="Helical" evidence="2">
    <location>
        <begin position="208"/>
        <end position="226"/>
    </location>
</feature>